<accession>A0A1J1I4C1</accession>
<keyword evidence="2" id="KW-1185">Reference proteome</keyword>
<proteinExistence type="predicted"/>
<evidence type="ECO:0000313" key="1">
    <source>
        <dbReference type="EMBL" id="CRK93718.1"/>
    </source>
</evidence>
<organism evidence="1 2">
    <name type="scientific">Clunio marinus</name>
    <dbReference type="NCBI Taxonomy" id="568069"/>
    <lineage>
        <taxon>Eukaryota</taxon>
        <taxon>Metazoa</taxon>
        <taxon>Ecdysozoa</taxon>
        <taxon>Arthropoda</taxon>
        <taxon>Hexapoda</taxon>
        <taxon>Insecta</taxon>
        <taxon>Pterygota</taxon>
        <taxon>Neoptera</taxon>
        <taxon>Endopterygota</taxon>
        <taxon>Diptera</taxon>
        <taxon>Nematocera</taxon>
        <taxon>Chironomoidea</taxon>
        <taxon>Chironomidae</taxon>
        <taxon>Clunio</taxon>
    </lineage>
</organism>
<dbReference type="EMBL" id="CVRI01000037">
    <property type="protein sequence ID" value="CRK93718.1"/>
    <property type="molecule type" value="Genomic_DNA"/>
</dbReference>
<gene>
    <name evidence="1" type="ORF">CLUMA_CG007246</name>
</gene>
<reference evidence="1 2" key="1">
    <citation type="submission" date="2015-04" db="EMBL/GenBank/DDBJ databases">
        <authorList>
            <person name="Syromyatnikov M.Y."/>
            <person name="Popov V.N."/>
        </authorList>
    </citation>
    <scope>NUCLEOTIDE SEQUENCE [LARGE SCALE GENOMIC DNA]</scope>
</reference>
<evidence type="ECO:0000313" key="2">
    <source>
        <dbReference type="Proteomes" id="UP000183832"/>
    </source>
</evidence>
<protein>
    <submittedName>
        <fullName evidence="1">CLUMA_CG007246, isoform A</fullName>
    </submittedName>
</protein>
<dbReference type="Proteomes" id="UP000183832">
    <property type="component" value="Unassembled WGS sequence"/>
</dbReference>
<name>A0A1J1I4C1_9DIPT</name>
<sequence>MACLELEKKLGKVRIHVPVKHHTHVITKTKVKTVHIGIPIKESKPHWDEDWAYILSIYLILAGPKIRLPDVDDDIDYR</sequence>
<dbReference type="AlphaFoldDB" id="A0A1J1I4C1"/>